<dbReference type="Proteomes" id="UP000306340">
    <property type="component" value="Unassembled WGS sequence"/>
</dbReference>
<sequence length="200" mass="22726">MMRYSGFYWTLPVFWAGFRKLDPDAAVAASQSRTIRYQRELIKQWIRRAGGTLVRETVAMEAAPDRASGAILVDLEKALTHAMKDQARLVLVDFAEAQGWRRHGPLWQRLAEEDVEVLSPAPLVIDNEAFDPRDHFRAWREIEVAHVRSKPEHRTLILAAVSEMADLSVAARAEALNGAGLRSFTGRLWSEDNLRKFLSM</sequence>
<organism evidence="1 2">
    <name type="scientific">Cereibacter changlensis</name>
    <dbReference type="NCBI Taxonomy" id="402884"/>
    <lineage>
        <taxon>Bacteria</taxon>
        <taxon>Pseudomonadati</taxon>
        <taxon>Pseudomonadota</taxon>
        <taxon>Alphaproteobacteria</taxon>
        <taxon>Rhodobacterales</taxon>
        <taxon>Paracoccaceae</taxon>
        <taxon>Cereibacter</taxon>
    </lineage>
</organism>
<name>A0A4U0YX84_9RHOB</name>
<evidence type="ECO:0000313" key="1">
    <source>
        <dbReference type="EMBL" id="TKA95236.1"/>
    </source>
</evidence>
<protein>
    <submittedName>
        <fullName evidence="1">Uncharacterized protein</fullName>
    </submittedName>
</protein>
<comment type="caution">
    <text evidence="1">The sequence shown here is derived from an EMBL/GenBank/DDBJ whole genome shotgun (WGS) entry which is preliminary data.</text>
</comment>
<accession>A0A4U0YX84</accession>
<reference evidence="1 2" key="1">
    <citation type="submission" date="2019-04" db="EMBL/GenBank/DDBJ databases">
        <title>Crypto-aerobic microbial life in anoxic (sulfidic) marine sediments.</title>
        <authorList>
            <person name="Bhattacharya S."/>
            <person name="Roy C."/>
            <person name="Mondal N."/>
            <person name="Sarkar J."/>
            <person name="Mandal S."/>
            <person name="Rameez M.J."/>
            <person name="Ghosh W."/>
        </authorList>
    </citation>
    <scope>NUCLEOTIDE SEQUENCE [LARGE SCALE GENOMIC DNA]</scope>
    <source>
        <strain evidence="1 2">SBBC</strain>
    </source>
</reference>
<dbReference type="EMBL" id="SWAU01000211">
    <property type="protein sequence ID" value="TKA95236.1"/>
    <property type="molecule type" value="Genomic_DNA"/>
</dbReference>
<dbReference type="AlphaFoldDB" id="A0A4U0YX84"/>
<evidence type="ECO:0000313" key="2">
    <source>
        <dbReference type="Proteomes" id="UP000306340"/>
    </source>
</evidence>
<dbReference type="RefSeq" id="WP_136793778.1">
    <property type="nucleotide sequence ID" value="NZ_SWAU01000211.1"/>
</dbReference>
<proteinExistence type="predicted"/>
<gene>
    <name evidence="1" type="ORF">FAZ78_17935</name>
</gene>